<gene>
    <name evidence="2" type="ORF">SAMN02745126_01703</name>
</gene>
<protein>
    <submittedName>
        <fullName evidence="2">Acetyltransferase (GNAT) family protein</fullName>
    </submittedName>
</protein>
<dbReference type="PANTHER" id="PTHR13170">
    <property type="entry name" value="O-GLCNACASE"/>
    <property type="match status" value="1"/>
</dbReference>
<proteinExistence type="predicted"/>
<sequence length="204" mass="22862">MLTVRPYEPTDLDALYAISLATADAGGDASHLYRDKRLVGAIYSAPYAMLAPELVVVAADAEGVGGFVLGAVDTVAWQERLERSWWPLLRQRYPAPDPDARSQWTPDQRRMAMIHHPEHAPLEVVRHYPAHLHLNLAPRLQGRGLGTRLFHAWMQRAQEQGARATHVGVNRANVRGMAFWSRMGFLPVTPPDLSEGRTVWMGRD</sequence>
<dbReference type="GO" id="GO:0016747">
    <property type="term" value="F:acyltransferase activity, transferring groups other than amino-acyl groups"/>
    <property type="evidence" value="ECO:0007669"/>
    <property type="project" value="InterPro"/>
</dbReference>
<dbReference type="RefSeq" id="WP_085933301.1">
    <property type="nucleotide sequence ID" value="NZ_FUWJ01000001.1"/>
</dbReference>
<reference evidence="3" key="1">
    <citation type="submission" date="2017-02" db="EMBL/GenBank/DDBJ databases">
        <authorList>
            <person name="Varghese N."/>
            <person name="Submissions S."/>
        </authorList>
    </citation>
    <scope>NUCLEOTIDE SEQUENCE [LARGE SCALE GENOMIC DNA]</scope>
    <source>
        <strain evidence="3">ATCC 27094</strain>
    </source>
</reference>
<dbReference type="Pfam" id="PF00583">
    <property type="entry name" value="Acetyltransf_1"/>
    <property type="match status" value="1"/>
</dbReference>
<keyword evidence="2" id="KW-0808">Transferase</keyword>
<dbReference type="AlphaFoldDB" id="A0A1T4LTE3"/>
<dbReference type="STRING" id="225324.SAMN02745126_01703"/>
<dbReference type="InterPro" id="IPR000182">
    <property type="entry name" value="GNAT_dom"/>
</dbReference>
<keyword evidence="3" id="KW-1185">Reference proteome</keyword>
<dbReference type="Gene3D" id="3.40.630.30">
    <property type="match status" value="1"/>
</dbReference>
<dbReference type="InterPro" id="IPR051822">
    <property type="entry name" value="Glycosyl_Hydrolase_84"/>
</dbReference>
<dbReference type="SUPFAM" id="SSF55729">
    <property type="entry name" value="Acyl-CoA N-acyltransferases (Nat)"/>
    <property type="match status" value="1"/>
</dbReference>
<evidence type="ECO:0000259" key="1">
    <source>
        <dbReference type="PROSITE" id="PS51186"/>
    </source>
</evidence>
<evidence type="ECO:0000313" key="3">
    <source>
        <dbReference type="Proteomes" id="UP000190092"/>
    </source>
</evidence>
<dbReference type="EMBL" id="FUWJ01000001">
    <property type="protein sequence ID" value="SJZ57886.1"/>
    <property type="molecule type" value="Genomic_DNA"/>
</dbReference>
<name>A0A1T4LTE3_9HYPH</name>
<accession>A0A1T4LTE3</accession>
<organism evidence="2 3">
    <name type="scientific">Enhydrobacter aerosaccus</name>
    <dbReference type="NCBI Taxonomy" id="225324"/>
    <lineage>
        <taxon>Bacteria</taxon>
        <taxon>Pseudomonadati</taxon>
        <taxon>Pseudomonadota</taxon>
        <taxon>Alphaproteobacteria</taxon>
        <taxon>Hyphomicrobiales</taxon>
        <taxon>Enhydrobacter</taxon>
    </lineage>
</organism>
<dbReference type="OrthoDB" id="8593648at2"/>
<feature type="domain" description="N-acetyltransferase" evidence="1">
    <location>
        <begin position="72"/>
        <end position="204"/>
    </location>
</feature>
<dbReference type="InterPro" id="IPR016181">
    <property type="entry name" value="Acyl_CoA_acyltransferase"/>
</dbReference>
<dbReference type="Proteomes" id="UP000190092">
    <property type="component" value="Unassembled WGS sequence"/>
</dbReference>
<dbReference type="PANTHER" id="PTHR13170:SF16">
    <property type="entry name" value="PROTEIN O-GLCNACASE"/>
    <property type="match status" value="1"/>
</dbReference>
<evidence type="ECO:0000313" key="2">
    <source>
        <dbReference type="EMBL" id="SJZ57886.1"/>
    </source>
</evidence>
<dbReference type="PROSITE" id="PS51186">
    <property type="entry name" value="GNAT"/>
    <property type="match status" value="1"/>
</dbReference>